<dbReference type="AlphaFoldDB" id="A0A2U2N8L1"/>
<dbReference type="PROSITE" id="PS01124">
    <property type="entry name" value="HTH_ARAC_FAMILY_2"/>
    <property type="match status" value="1"/>
</dbReference>
<dbReference type="InterPro" id="IPR018062">
    <property type="entry name" value="HTH_AraC-typ_CS"/>
</dbReference>
<dbReference type="PANTHER" id="PTHR43130">
    <property type="entry name" value="ARAC-FAMILY TRANSCRIPTIONAL REGULATOR"/>
    <property type="match status" value="1"/>
</dbReference>
<gene>
    <name evidence="5" type="ORF">DEM34_01410</name>
</gene>
<proteinExistence type="predicted"/>
<dbReference type="Gene3D" id="3.40.50.880">
    <property type="match status" value="1"/>
</dbReference>
<organism evidence="5 6">
    <name type="scientific">Sediminicurvatus halobius</name>
    <dbReference type="NCBI Taxonomy" id="2182432"/>
    <lineage>
        <taxon>Bacteria</taxon>
        <taxon>Pseudomonadati</taxon>
        <taxon>Pseudomonadota</taxon>
        <taxon>Gammaproteobacteria</taxon>
        <taxon>Chromatiales</taxon>
        <taxon>Ectothiorhodospiraceae</taxon>
        <taxon>Sediminicurvatus</taxon>
    </lineage>
</organism>
<dbReference type="RefSeq" id="WP_109675501.1">
    <property type="nucleotide sequence ID" value="NZ_CP086615.1"/>
</dbReference>
<dbReference type="OrthoDB" id="9803764at2"/>
<keyword evidence="6" id="KW-1185">Reference proteome</keyword>
<dbReference type="PROSITE" id="PS00041">
    <property type="entry name" value="HTH_ARAC_FAMILY_1"/>
    <property type="match status" value="1"/>
</dbReference>
<dbReference type="SUPFAM" id="SSF46689">
    <property type="entry name" value="Homeodomain-like"/>
    <property type="match status" value="2"/>
</dbReference>
<dbReference type="GO" id="GO:0043565">
    <property type="term" value="F:sequence-specific DNA binding"/>
    <property type="evidence" value="ECO:0007669"/>
    <property type="project" value="InterPro"/>
</dbReference>
<feature type="domain" description="HTH araC/xylS-type" evidence="4">
    <location>
        <begin position="233"/>
        <end position="331"/>
    </location>
</feature>
<dbReference type="InterPro" id="IPR009057">
    <property type="entry name" value="Homeodomain-like_sf"/>
</dbReference>
<dbReference type="InterPro" id="IPR018060">
    <property type="entry name" value="HTH_AraC"/>
</dbReference>
<protein>
    <submittedName>
        <fullName evidence="5">AraC family transcriptional regulator</fullName>
    </submittedName>
</protein>
<dbReference type="InterPro" id="IPR020449">
    <property type="entry name" value="Tscrpt_reg_AraC-type_HTH"/>
</dbReference>
<dbReference type="InterPro" id="IPR052158">
    <property type="entry name" value="INH-QAR"/>
</dbReference>
<evidence type="ECO:0000313" key="6">
    <source>
        <dbReference type="Proteomes" id="UP000245474"/>
    </source>
</evidence>
<dbReference type="SUPFAM" id="SSF52317">
    <property type="entry name" value="Class I glutamine amidotransferase-like"/>
    <property type="match status" value="1"/>
</dbReference>
<evidence type="ECO:0000313" key="5">
    <source>
        <dbReference type="EMBL" id="PWG65428.1"/>
    </source>
</evidence>
<dbReference type="Gene3D" id="1.10.10.60">
    <property type="entry name" value="Homeodomain-like"/>
    <property type="match status" value="2"/>
</dbReference>
<keyword evidence="3" id="KW-0804">Transcription</keyword>
<dbReference type="InterPro" id="IPR002818">
    <property type="entry name" value="DJ-1/PfpI"/>
</dbReference>
<dbReference type="PRINTS" id="PR00032">
    <property type="entry name" value="HTHARAC"/>
</dbReference>
<dbReference type="Proteomes" id="UP000245474">
    <property type="component" value="Unassembled WGS sequence"/>
</dbReference>
<dbReference type="EMBL" id="QFFI01000002">
    <property type="protein sequence ID" value="PWG65428.1"/>
    <property type="molecule type" value="Genomic_DNA"/>
</dbReference>
<dbReference type="InterPro" id="IPR029062">
    <property type="entry name" value="Class_I_gatase-like"/>
</dbReference>
<evidence type="ECO:0000256" key="1">
    <source>
        <dbReference type="ARBA" id="ARBA00023015"/>
    </source>
</evidence>
<dbReference type="SMART" id="SM00342">
    <property type="entry name" value="HTH_ARAC"/>
    <property type="match status" value="1"/>
</dbReference>
<evidence type="ECO:0000256" key="2">
    <source>
        <dbReference type="ARBA" id="ARBA00023125"/>
    </source>
</evidence>
<evidence type="ECO:0000256" key="3">
    <source>
        <dbReference type="ARBA" id="ARBA00023163"/>
    </source>
</evidence>
<dbReference type="PANTHER" id="PTHR43130:SF3">
    <property type="entry name" value="HTH-TYPE TRANSCRIPTIONAL REGULATOR RV1931C"/>
    <property type="match status" value="1"/>
</dbReference>
<reference evidence="5 6" key="1">
    <citation type="submission" date="2018-05" db="EMBL/GenBank/DDBJ databases">
        <title>Spiribacter halobius sp. nov., a moderately halophilic bacterium isolated from marine solar saltern.</title>
        <authorList>
            <person name="Zheng W.-S."/>
            <person name="Lu D.-C."/>
            <person name="Du Z.-J."/>
        </authorList>
    </citation>
    <scope>NUCLEOTIDE SEQUENCE [LARGE SCALE GENOMIC DNA]</scope>
    <source>
        <strain evidence="5 6">E85</strain>
    </source>
</reference>
<dbReference type="Pfam" id="PF01965">
    <property type="entry name" value="DJ-1_PfpI"/>
    <property type="match status" value="1"/>
</dbReference>
<dbReference type="Pfam" id="PF12833">
    <property type="entry name" value="HTH_18"/>
    <property type="match status" value="1"/>
</dbReference>
<evidence type="ECO:0000259" key="4">
    <source>
        <dbReference type="PROSITE" id="PS01124"/>
    </source>
</evidence>
<dbReference type="GO" id="GO:0003700">
    <property type="term" value="F:DNA-binding transcription factor activity"/>
    <property type="evidence" value="ECO:0007669"/>
    <property type="project" value="InterPro"/>
</dbReference>
<sequence length="341" mass="36998">MIESAPPEVALLAVSEATASTLHGAYDMLCSPGRDWPLLTTGAPGRSLLRPRIVSADGSPFRVSNGVQVAPHARIADCPRPAVVCVLELLVAPEQPLAGRYAREIDWLRDCYEAGALIGAACTGGLLLAEAGLLDGREATTHWAYCEALARRHPGVRVRPECALLSTGEGGRIVMAGGGTSWIDLVLLLVARLLGPDEAMRLARLHLVDWHDRGQLHFAALATRPQREDAVIADAQAWLACHYDAANPVRAVVARSGLAERSFKRRFARATGMAPIEYVHNLRVEEAKYLLETTADPVEAIANQVGYEEASFFGRLFRRRVGLTPAAYRRRFAGLRTRLAG</sequence>
<keyword evidence="1" id="KW-0805">Transcription regulation</keyword>
<name>A0A2U2N8L1_9GAMM</name>
<keyword evidence="2" id="KW-0238">DNA-binding</keyword>
<accession>A0A2U2N8L1</accession>
<comment type="caution">
    <text evidence="5">The sequence shown here is derived from an EMBL/GenBank/DDBJ whole genome shotgun (WGS) entry which is preliminary data.</text>
</comment>